<dbReference type="EMBL" id="JBHTGL010000008">
    <property type="protein sequence ID" value="MFD0623058.1"/>
    <property type="molecule type" value="Genomic_DNA"/>
</dbReference>
<keyword evidence="1" id="KW-1133">Transmembrane helix</keyword>
<accession>A0ABW2WPD3</accession>
<protein>
    <submittedName>
        <fullName evidence="2">DUF3995 domain-containing protein</fullName>
    </submittedName>
</protein>
<feature type="transmembrane region" description="Helical" evidence="1">
    <location>
        <begin position="94"/>
        <end position="112"/>
    </location>
</feature>
<feature type="transmembrane region" description="Helical" evidence="1">
    <location>
        <begin position="16"/>
        <end position="38"/>
    </location>
</feature>
<feature type="transmembrane region" description="Helical" evidence="1">
    <location>
        <begin position="58"/>
        <end position="82"/>
    </location>
</feature>
<evidence type="ECO:0000313" key="3">
    <source>
        <dbReference type="Proteomes" id="UP001596915"/>
    </source>
</evidence>
<keyword evidence="3" id="KW-1185">Reference proteome</keyword>
<dbReference type="Proteomes" id="UP001596915">
    <property type="component" value="Unassembled WGS sequence"/>
</dbReference>
<dbReference type="InterPro" id="IPR025058">
    <property type="entry name" value="DUF3995"/>
</dbReference>
<dbReference type="Pfam" id="PF13160">
    <property type="entry name" value="DUF3995"/>
    <property type="match status" value="1"/>
</dbReference>
<organism evidence="2 3">
    <name type="scientific">Streptomyces sanglieri</name>
    <dbReference type="NCBI Taxonomy" id="193460"/>
    <lineage>
        <taxon>Bacteria</taxon>
        <taxon>Bacillati</taxon>
        <taxon>Actinomycetota</taxon>
        <taxon>Actinomycetes</taxon>
        <taxon>Kitasatosporales</taxon>
        <taxon>Streptomycetaceae</taxon>
        <taxon>Streptomyces</taxon>
    </lineage>
</organism>
<evidence type="ECO:0000313" key="2">
    <source>
        <dbReference type="EMBL" id="MFD0623058.1"/>
    </source>
</evidence>
<proteinExistence type="predicted"/>
<gene>
    <name evidence="2" type="ORF">ACFQ2K_09820</name>
</gene>
<reference evidence="3" key="1">
    <citation type="journal article" date="2019" name="Int. J. Syst. Evol. Microbiol.">
        <title>The Global Catalogue of Microorganisms (GCM) 10K type strain sequencing project: providing services to taxonomists for standard genome sequencing and annotation.</title>
        <authorList>
            <consortium name="The Broad Institute Genomics Platform"/>
            <consortium name="The Broad Institute Genome Sequencing Center for Infectious Disease"/>
            <person name="Wu L."/>
            <person name="Ma J."/>
        </authorList>
    </citation>
    <scope>NUCLEOTIDE SEQUENCE [LARGE SCALE GENOMIC DNA]</scope>
    <source>
        <strain evidence="3">JCM 12607</strain>
    </source>
</reference>
<keyword evidence="1" id="KW-0812">Transmembrane</keyword>
<keyword evidence="1" id="KW-0472">Membrane</keyword>
<comment type="caution">
    <text evidence="2">The sequence shown here is derived from an EMBL/GenBank/DDBJ whole genome shotgun (WGS) entry which is preliminary data.</text>
</comment>
<evidence type="ECO:0000256" key="1">
    <source>
        <dbReference type="SAM" id="Phobius"/>
    </source>
</evidence>
<sequence>MLVAMYEDPQGKTTPGLWGCIACAWAVAFAALHFFWALGGSWGLSVSAGPLAEERPGWFVAVGLWGVGLLCLVGGVLGWLLARPRPRDRAGRMVRALGWCACAVLLVRGISVEVLLLTDTAGQNIDVSPEQWLWTLLLWNPWFLAGGLVFGLAAWRSGRAGARIAAPPDGASGRAKKVSKIVL</sequence>
<feature type="transmembrane region" description="Helical" evidence="1">
    <location>
        <begin position="132"/>
        <end position="155"/>
    </location>
</feature>
<name>A0ABW2WPD3_9ACTN</name>